<keyword evidence="4" id="KW-1185">Reference proteome</keyword>
<dbReference type="Proteomes" id="UP001178507">
    <property type="component" value="Unassembled WGS sequence"/>
</dbReference>
<feature type="coiled-coil region" evidence="1">
    <location>
        <begin position="182"/>
        <end position="209"/>
    </location>
</feature>
<dbReference type="InterPro" id="IPR048337">
    <property type="entry name" value="FAM50A/XAP5_C"/>
</dbReference>
<dbReference type="EMBL" id="CAUJNA010003672">
    <property type="protein sequence ID" value="CAJ1407439.1"/>
    <property type="molecule type" value="Genomic_DNA"/>
</dbReference>
<comment type="caution">
    <text evidence="3">The sequence shown here is derived from an EMBL/GenBank/DDBJ whole genome shotgun (WGS) entry which is preliminary data.</text>
</comment>
<organism evidence="3 4">
    <name type="scientific">Effrenium voratum</name>
    <dbReference type="NCBI Taxonomy" id="2562239"/>
    <lineage>
        <taxon>Eukaryota</taxon>
        <taxon>Sar</taxon>
        <taxon>Alveolata</taxon>
        <taxon>Dinophyceae</taxon>
        <taxon>Suessiales</taxon>
        <taxon>Symbiodiniaceae</taxon>
        <taxon>Effrenium</taxon>
    </lineage>
</organism>
<evidence type="ECO:0000313" key="3">
    <source>
        <dbReference type="EMBL" id="CAJ1407439.1"/>
    </source>
</evidence>
<evidence type="ECO:0000313" key="4">
    <source>
        <dbReference type="Proteomes" id="UP001178507"/>
    </source>
</evidence>
<dbReference type="PANTHER" id="PTHR12722:SF0">
    <property type="entry name" value="PROTEIN FAM50A"/>
    <property type="match status" value="1"/>
</dbReference>
<gene>
    <name evidence="3" type="ORF">EVOR1521_LOCUS29133</name>
</gene>
<protein>
    <recommendedName>
        <fullName evidence="2">FAM50A/XAP5 C-terminal domain-containing protein</fullName>
    </recommendedName>
</protein>
<dbReference type="PANTHER" id="PTHR12722">
    <property type="entry name" value="XAP-5 PROTEIN-RELATED"/>
    <property type="match status" value="1"/>
</dbReference>
<dbReference type="GO" id="GO:0005634">
    <property type="term" value="C:nucleus"/>
    <property type="evidence" value="ECO:0007669"/>
    <property type="project" value="InterPro"/>
</dbReference>
<proteinExistence type="predicted"/>
<keyword evidence="1" id="KW-0175">Coiled coil</keyword>
<evidence type="ECO:0000256" key="1">
    <source>
        <dbReference type="SAM" id="Coils"/>
    </source>
</evidence>
<name>A0AA36JLX3_9DINO</name>
<dbReference type="AlphaFoldDB" id="A0AA36JLX3"/>
<dbReference type="InterPro" id="IPR007005">
    <property type="entry name" value="XAP5"/>
</dbReference>
<feature type="domain" description="FAM50A/XAP5 C-terminal" evidence="2">
    <location>
        <begin position="207"/>
        <end position="347"/>
    </location>
</feature>
<dbReference type="GO" id="GO:0006325">
    <property type="term" value="P:chromatin organization"/>
    <property type="evidence" value="ECO:0007669"/>
    <property type="project" value="TreeGrafter"/>
</dbReference>
<evidence type="ECO:0000259" key="2">
    <source>
        <dbReference type="Pfam" id="PF04921"/>
    </source>
</evidence>
<reference evidence="3" key="1">
    <citation type="submission" date="2023-08" db="EMBL/GenBank/DDBJ databases">
        <authorList>
            <person name="Chen Y."/>
            <person name="Shah S."/>
            <person name="Dougan E. K."/>
            <person name="Thang M."/>
            <person name="Chan C."/>
        </authorList>
    </citation>
    <scope>NUCLEOTIDE SEQUENCE</scope>
</reference>
<accession>A0AA36JLX3</accession>
<feature type="coiled-coil region" evidence="1">
    <location>
        <begin position="617"/>
        <end position="644"/>
    </location>
</feature>
<dbReference type="Pfam" id="PF04921">
    <property type="entry name" value="XAP5"/>
    <property type="match status" value="1"/>
</dbReference>
<sequence length="963" mass="108467">MSQATPVAKLLETVRAYESGNDIRQMVATSEGGRAYKLLVRREETRAAAEAEKANIENETKKRKQIANIADKYSSASLAEDLEEEFKRQTVGLISAEEFKAKRQAIDDMIRETQQAEKDKKALRVKRTVKAAQLSFEADDIAGSGDEASEDSGSDEDVKIRKKRFGKDPNAKTDFLYDADREAELLRKKKELIVQYKKEQEEVQKQKLEVTFSYWDGSGHRRNCVIEKGYSIGKFLQKAKMELEKSDFPELRTVGSDTLMYVKEDLIIPHNITFYELIKEKARGKSGPLFHFDVHEDIRMANDARVEKDESHAGKIVDRKWYERNKHVFPASRWEMYSREKTYDKYTVHGNVDHSKPVNAVDKSFSCHGVRMAGVPKLPSEHPDPICFGTEAGVLFPEHLCCDDSQFPGGFWRCWDGPFTYENCCQQSSPQCSEHLVSEVWKFLDPDAKTTYRDFWLSDAFYQISRVRNASLACKTAFVASRVLALTKLSWIEQWEVIFSPRRAVDHHNFQLRAIAEAMWALLEEIPLWEFLSAASAEFVLGRLYGHSKKLAYYLLSDGMPLLSGRLPVSDGGSSEFQELLKRRMNLKLPLPLEEARAYLSSSWSLPFGRICALLVLAHEADAAAAAQGRVEAAQEELRKWVDQNDYADLFFSHWPIFRLMLHLHYHLQGRRIVHKEVDVLVLSCAHLPLDGLNWTQPTLDPAGCIEDLHRRVLSGEFHHQRWVLLVNGLWTAQHAASIRDGLILAQDVDASMAIGFPTTRNGTWRWPVRQLSGDRDLCFTSYPTGYRGSSGACCIGDTTSGTRAYRYETFASLLSEVEPSGSMASLVLQLDVLGGGAATCMVPPLEEEDYLQATLPAAFVRRHNIESLEVFGELTCFPSANHSEPSRCVTADLTEVMQGLASYCAQSCALWVDAAVGVPLPVAGKVMAGTSGRVRLAGAGLTFQKICAELRMRGVWSAEKYS</sequence>